<feature type="region of interest" description="Disordered" evidence="2">
    <location>
        <begin position="310"/>
        <end position="334"/>
    </location>
</feature>
<keyword evidence="1" id="KW-0175">Coiled coil</keyword>
<evidence type="ECO:0000313" key="4">
    <source>
        <dbReference type="Proteomes" id="UP000078560"/>
    </source>
</evidence>
<feature type="compositionally biased region" description="Basic residues" evidence="2">
    <location>
        <begin position="989"/>
        <end position="1004"/>
    </location>
</feature>
<feature type="non-terminal residue" evidence="3">
    <location>
        <position position="1"/>
    </location>
</feature>
<feature type="compositionally biased region" description="Basic and acidic residues" evidence="2">
    <location>
        <begin position="188"/>
        <end position="202"/>
    </location>
</feature>
<proteinExistence type="predicted"/>
<feature type="region of interest" description="Disordered" evidence="2">
    <location>
        <begin position="350"/>
        <end position="394"/>
    </location>
</feature>
<feature type="non-terminal residue" evidence="3">
    <location>
        <position position="1414"/>
    </location>
</feature>
<gene>
    <name evidence="3" type="ORF">POVCU2_0090070</name>
</gene>
<name>A0A1A8WP98_PLAOA</name>
<feature type="region of interest" description="Disordered" evidence="2">
    <location>
        <begin position="541"/>
        <end position="583"/>
    </location>
</feature>
<protein>
    <submittedName>
        <fullName evidence="3">Uncharacterized protein</fullName>
    </submittedName>
</protein>
<feature type="region of interest" description="Disordered" evidence="2">
    <location>
        <begin position="185"/>
        <end position="209"/>
    </location>
</feature>
<feature type="region of interest" description="Disordered" evidence="2">
    <location>
        <begin position="1137"/>
        <end position="1190"/>
    </location>
</feature>
<feature type="compositionally biased region" description="Acidic residues" evidence="2">
    <location>
        <begin position="938"/>
        <end position="979"/>
    </location>
</feature>
<evidence type="ECO:0000256" key="2">
    <source>
        <dbReference type="SAM" id="MobiDB-lite"/>
    </source>
</evidence>
<dbReference type="Proteomes" id="UP000078560">
    <property type="component" value="Unassembled WGS sequence"/>
</dbReference>
<accession>A0A1A8WP98</accession>
<organism evidence="3 4">
    <name type="scientific">Plasmodium ovale curtisi</name>
    <dbReference type="NCBI Taxonomy" id="864141"/>
    <lineage>
        <taxon>Eukaryota</taxon>
        <taxon>Sar</taxon>
        <taxon>Alveolata</taxon>
        <taxon>Apicomplexa</taxon>
        <taxon>Aconoidasida</taxon>
        <taxon>Haemosporida</taxon>
        <taxon>Plasmodiidae</taxon>
        <taxon>Plasmodium</taxon>
        <taxon>Plasmodium (Plasmodium)</taxon>
    </lineage>
</organism>
<dbReference type="EMBL" id="FLQU01001863">
    <property type="protein sequence ID" value="SBS94714.1"/>
    <property type="molecule type" value="Genomic_DNA"/>
</dbReference>
<feature type="region of interest" description="Disordered" evidence="2">
    <location>
        <begin position="937"/>
        <end position="1028"/>
    </location>
</feature>
<feature type="coiled-coil region" evidence="1">
    <location>
        <begin position="591"/>
        <end position="618"/>
    </location>
</feature>
<evidence type="ECO:0000256" key="1">
    <source>
        <dbReference type="SAM" id="Coils"/>
    </source>
</evidence>
<feature type="compositionally biased region" description="Acidic residues" evidence="2">
    <location>
        <begin position="569"/>
        <end position="578"/>
    </location>
</feature>
<reference evidence="4" key="1">
    <citation type="submission" date="2016-05" db="EMBL/GenBank/DDBJ databases">
        <authorList>
            <person name="Naeem Raeece"/>
        </authorList>
    </citation>
    <scope>NUCLEOTIDE SEQUENCE [LARGE SCALE GENOMIC DNA]</scope>
</reference>
<feature type="compositionally biased region" description="Basic and acidic residues" evidence="2">
    <location>
        <begin position="1164"/>
        <end position="1190"/>
    </location>
</feature>
<sequence>LIRNYEKYPNDYHYYNSYEYDDYGRNRMDTQQHHHGMLRKKTSREISMKNDHPNNSNYDHGMGYNNNRGHRHFKNSIGSIEYHNQQNNEKYIMNIESCINKLKKQNMLKFTLFLRDYYKDININDLSENLYNYYRFINQINGNIKHINYRVRYKNLMQKSDKDKLLRIQLSYMIINPSIQKNSGKWNFKNDEKGKEKDKGIENNDSSNANNKLKQIDKMESSDYQIFDDLNKNYNLTELLKNDNISPEDIANQFLENNLNNLKNNSSTFENMQKKKYMDNDNQLETDNKNVMDKNLYNLLNYSIISDNKRKENEMDEQNDKNAEDKDKSGDGTKKLESILDNTLCLKSMDKPDADQEEGLNNSSNNKSGDKSSSSEESDMSNGKDNENGKDQNVSILSKREKKIVNNLIWFNNNEKISSIITSLIYESQLKSKIKENIKKKNTYFDIGQNETNTEIDKYNLACITKYLNKNIPTVKNFVHYFDYLTNYNENMKLYTLVNKFIKGIRDKIDSVSSIDIIIELLCESDMSFMNYIKMTKKRNANDKGNNQLKRTDRTDETEEIENDNKSDDFDDPPEEDSSTSTDKDLKKCLLHICESSYRNLQNDIMELEKNKNKKYSNSISNSGNKFEESSSHNRKLNNDINMIKRMIIYTFNIIKNSKILIKMHQTNQEHLLLILKILKHALNECKHIYKSKEKNNIYNFTSTILEYFKNDINSNVNYFFNNIFTYLKETYEYLFYLLKNFKLPYYSSKYTINIISLFLSLNPFLKNDNNILPADLLFDLYYTYFNNFIDAFIYYRNNYNAEIECDEEEGYIQNKKNNKVAIVSENLVRKEKHVVESIENDIVINITNLIHIYTICFNYINNDLSNYHPKKNDAIKKKIDKDIKQVIEYDFFKFIVNEKCQAIFKDNVFLSDIFDENEMTYYDQYFLQADINQREGEMDEDQNDESEENDEGDDDVDDDEGEEQTGEENEDNENDSDYDGEHTGSNKERRRKKQKLAKKKSKKNSLNNSNKNGRKNDINFANNKKGMDKVSVNNKDGNFPYKHNIHNLYYSPDACIHANVIIEICFYIIKTKINSIYYYDDENTLPNTPSSRLILLCIDQIYIIYENYIYHLCKKRYFFNYLYNFFLKTDENNDNKNDQTEADGNLGNSNFQDKTEVNNGKNNETKNEEEKKDGEDGVDKNFDQDGKKKEETNVNMDDFKKLKSLNEKKINILKNIFIETNYIYDNIISLRDELNLLLILLIKHSNNTVLKYGTFLNLMNVAQLDNVLLYSINDLKKYKTLELVLNILNKEEAEKGVEIYDEMYYTNHVDTILNNIENGNEEGLFEFVEKYTNINEEINKYKNVSRYVYKEDNALFNFVTELFKNVENINNDNYNFVNSFLSIDIGVFFPINTYTYIVDMCKIYNKDELSNNT</sequence>
<evidence type="ECO:0000313" key="3">
    <source>
        <dbReference type="EMBL" id="SBS94714.1"/>
    </source>
</evidence>